<gene>
    <name evidence="2" type="primary">KCNE1</name>
</gene>
<protein>
    <submittedName>
        <fullName evidence="2">Potassium voltage-gated channel subfamily E member 1</fullName>
    </submittedName>
</protein>
<reference evidence="2" key="1">
    <citation type="submission" date="2025-08" db="UniProtKB">
        <authorList>
            <consortium name="RefSeq"/>
        </authorList>
    </citation>
    <scope>IDENTIFICATION</scope>
</reference>
<name>A0AC55CKM5_ECHTE</name>
<proteinExistence type="predicted"/>
<keyword evidence="1" id="KW-1185">Reference proteome</keyword>
<sequence>MLRNDTAATPLLTELWQESGPQGGHGSELPRRSPGAEDSHLEVLYVLIVLGFFGFFTLGIMLSYIRSKKLEHSHDPFNVYIESDSWQEKDKAYLQARILESCGACYVIENQLTVEHPTTRLPEMQPSS</sequence>
<accession>A0AC55CKM5</accession>
<organism evidence="1 2">
    <name type="scientific">Echinops telfairi</name>
    <name type="common">Lesser hedgehog tenrec</name>
    <dbReference type="NCBI Taxonomy" id="9371"/>
    <lineage>
        <taxon>Eukaryota</taxon>
        <taxon>Metazoa</taxon>
        <taxon>Chordata</taxon>
        <taxon>Craniata</taxon>
        <taxon>Vertebrata</taxon>
        <taxon>Euteleostomi</taxon>
        <taxon>Mammalia</taxon>
        <taxon>Eutheria</taxon>
        <taxon>Afrotheria</taxon>
        <taxon>Tenrecidae</taxon>
        <taxon>Tenrecinae</taxon>
        <taxon>Echinops</taxon>
    </lineage>
</organism>
<evidence type="ECO:0000313" key="1">
    <source>
        <dbReference type="Proteomes" id="UP000694863"/>
    </source>
</evidence>
<evidence type="ECO:0000313" key="2">
    <source>
        <dbReference type="RefSeq" id="XP_045140790.1"/>
    </source>
</evidence>
<dbReference type="Proteomes" id="UP000694863">
    <property type="component" value="Unplaced"/>
</dbReference>
<dbReference type="RefSeq" id="XP_045140790.1">
    <property type="nucleotide sequence ID" value="XM_045284855.1"/>
</dbReference>